<dbReference type="Proteomes" id="UP000683575">
    <property type="component" value="Chromosome"/>
</dbReference>
<dbReference type="PANTHER" id="PTHR43736:SF4">
    <property type="entry name" value="SLR1690 PROTEIN"/>
    <property type="match status" value="1"/>
</dbReference>
<evidence type="ECO:0000259" key="1">
    <source>
        <dbReference type="PROSITE" id="PS51462"/>
    </source>
</evidence>
<feature type="domain" description="Nudix hydrolase" evidence="1">
    <location>
        <begin position="3"/>
        <end position="135"/>
    </location>
</feature>
<organism evidence="2 3">
    <name type="scientific">Nocardioides panacis</name>
    <dbReference type="NCBI Taxonomy" id="2849501"/>
    <lineage>
        <taxon>Bacteria</taxon>
        <taxon>Bacillati</taxon>
        <taxon>Actinomycetota</taxon>
        <taxon>Actinomycetes</taxon>
        <taxon>Propionibacteriales</taxon>
        <taxon>Nocardioidaceae</taxon>
        <taxon>Nocardioides</taxon>
    </lineage>
</organism>
<keyword evidence="2" id="KW-0378">Hydrolase</keyword>
<sequence>MFSVTVDVVCLTVRDGAFQVLLVERGGPPFEGRLALPGGFVQVDENLEDAARRELREETGIEAPRFVEQLATYGEPDRDPRGRTVSVAFLAIAADLGEATGGSDAAAADWHRVDELLRDDSLLAFDHAVILADAVERARGKLEYTPLACDFCPAEFTIAELRRVYETMWDLRLDPANFHRKVTRADGFLVETGKSADGGVGRPAQLYRRGGSGADLPAAEPRYDGVGVPLGSPCRHGASYS</sequence>
<name>A0A975T2M0_9ACTN</name>
<dbReference type="Pfam" id="PF00293">
    <property type="entry name" value="NUDIX"/>
    <property type="match status" value="1"/>
</dbReference>
<protein>
    <submittedName>
        <fullName evidence="2">NUDIX hydrolase</fullName>
    </submittedName>
</protein>
<dbReference type="InterPro" id="IPR000086">
    <property type="entry name" value="NUDIX_hydrolase_dom"/>
</dbReference>
<proteinExistence type="predicted"/>
<gene>
    <name evidence="2" type="ORF">KRR39_05500</name>
</gene>
<dbReference type="EMBL" id="CP077062">
    <property type="protein sequence ID" value="QWZ10454.1"/>
    <property type="molecule type" value="Genomic_DNA"/>
</dbReference>
<dbReference type="AlphaFoldDB" id="A0A975T2M0"/>
<dbReference type="CDD" id="cd18873">
    <property type="entry name" value="NUDIX_NadM_like"/>
    <property type="match status" value="1"/>
</dbReference>
<dbReference type="InterPro" id="IPR020084">
    <property type="entry name" value="NUDIX_hydrolase_CS"/>
</dbReference>
<keyword evidence="3" id="KW-1185">Reference proteome</keyword>
<dbReference type="PROSITE" id="PS51462">
    <property type="entry name" value="NUDIX"/>
    <property type="match status" value="1"/>
</dbReference>
<evidence type="ECO:0000313" key="2">
    <source>
        <dbReference type="EMBL" id="QWZ10454.1"/>
    </source>
</evidence>
<dbReference type="KEGG" id="nps:KRR39_05500"/>
<dbReference type="PROSITE" id="PS00893">
    <property type="entry name" value="NUDIX_BOX"/>
    <property type="match status" value="1"/>
</dbReference>
<dbReference type="GO" id="GO:0016787">
    <property type="term" value="F:hydrolase activity"/>
    <property type="evidence" value="ECO:0007669"/>
    <property type="project" value="UniProtKB-KW"/>
</dbReference>
<dbReference type="InterPro" id="IPR054105">
    <property type="entry name" value="WHD_NrtR"/>
</dbReference>
<evidence type="ECO:0000313" key="3">
    <source>
        <dbReference type="Proteomes" id="UP000683575"/>
    </source>
</evidence>
<reference evidence="2" key="1">
    <citation type="submission" date="2021-06" db="EMBL/GenBank/DDBJ databases">
        <title>Complete genome sequence of Nocardioides sp. G188.</title>
        <authorList>
            <person name="Im W.-T."/>
        </authorList>
    </citation>
    <scope>NUCLEOTIDE SEQUENCE</scope>
    <source>
        <strain evidence="2">G188</strain>
    </source>
</reference>
<accession>A0A975T2M0</accession>
<dbReference type="PANTHER" id="PTHR43736">
    <property type="entry name" value="ADP-RIBOSE PYROPHOSPHATASE"/>
    <property type="match status" value="1"/>
</dbReference>
<dbReference type="Pfam" id="PF21906">
    <property type="entry name" value="WHD_NrtR"/>
    <property type="match status" value="1"/>
</dbReference>